<sequence length="70" mass="7703">MEKFAQDMKDLFLSILEAIKGSKLSSAGNEDEEEAESESMEEVIVEERALKDVKGPTRPTPPKGPPPQTD</sequence>
<organism evidence="2 3">
    <name type="scientific">Manihot esculenta</name>
    <name type="common">Cassava</name>
    <name type="synonym">Jatropha manihot</name>
    <dbReference type="NCBI Taxonomy" id="3983"/>
    <lineage>
        <taxon>Eukaryota</taxon>
        <taxon>Viridiplantae</taxon>
        <taxon>Streptophyta</taxon>
        <taxon>Embryophyta</taxon>
        <taxon>Tracheophyta</taxon>
        <taxon>Spermatophyta</taxon>
        <taxon>Magnoliopsida</taxon>
        <taxon>eudicotyledons</taxon>
        <taxon>Gunneridae</taxon>
        <taxon>Pentapetalae</taxon>
        <taxon>rosids</taxon>
        <taxon>fabids</taxon>
        <taxon>Malpighiales</taxon>
        <taxon>Euphorbiaceae</taxon>
        <taxon>Crotonoideae</taxon>
        <taxon>Manihoteae</taxon>
        <taxon>Manihot</taxon>
    </lineage>
</organism>
<feature type="compositionally biased region" description="Pro residues" evidence="1">
    <location>
        <begin position="58"/>
        <end position="70"/>
    </location>
</feature>
<accession>A0A2C9UW53</accession>
<comment type="caution">
    <text evidence="2">The sequence shown here is derived from an EMBL/GenBank/DDBJ whole genome shotgun (WGS) entry which is preliminary data.</text>
</comment>
<feature type="compositionally biased region" description="Acidic residues" evidence="1">
    <location>
        <begin position="29"/>
        <end position="44"/>
    </location>
</feature>
<name>A0A2C9UW53_MANES</name>
<keyword evidence="3" id="KW-1185">Reference proteome</keyword>
<reference evidence="3" key="1">
    <citation type="journal article" date="2016" name="Nat. Biotechnol.">
        <title>Sequencing wild and cultivated cassava and related species reveals extensive interspecific hybridization and genetic diversity.</title>
        <authorList>
            <person name="Bredeson J.V."/>
            <person name="Lyons J.B."/>
            <person name="Prochnik S.E."/>
            <person name="Wu G.A."/>
            <person name="Ha C.M."/>
            <person name="Edsinger-Gonzales E."/>
            <person name="Grimwood J."/>
            <person name="Schmutz J."/>
            <person name="Rabbi I.Y."/>
            <person name="Egesi C."/>
            <person name="Nauluvula P."/>
            <person name="Lebot V."/>
            <person name="Ndunguru J."/>
            <person name="Mkamilo G."/>
            <person name="Bart R.S."/>
            <person name="Setter T.L."/>
            <person name="Gleadow R.M."/>
            <person name="Kulakow P."/>
            <person name="Ferguson M.E."/>
            <person name="Rounsley S."/>
            <person name="Rokhsar D.S."/>
        </authorList>
    </citation>
    <scope>NUCLEOTIDE SEQUENCE [LARGE SCALE GENOMIC DNA]</scope>
    <source>
        <strain evidence="3">cv. AM560-2</strain>
    </source>
</reference>
<feature type="region of interest" description="Disordered" evidence="1">
    <location>
        <begin position="21"/>
        <end position="70"/>
    </location>
</feature>
<dbReference type="Proteomes" id="UP000091857">
    <property type="component" value="Chromosome 12"/>
</dbReference>
<evidence type="ECO:0000256" key="1">
    <source>
        <dbReference type="SAM" id="MobiDB-lite"/>
    </source>
</evidence>
<proteinExistence type="predicted"/>
<evidence type="ECO:0000313" key="3">
    <source>
        <dbReference type="Proteomes" id="UP000091857"/>
    </source>
</evidence>
<feature type="compositionally biased region" description="Basic and acidic residues" evidence="1">
    <location>
        <begin position="45"/>
        <end position="55"/>
    </location>
</feature>
<dbReference type="AlphaFoldDB" id="A0A2C9UW53"/>
<dbReference type="EMBL" id="CM004398">
    <property type="protein sequence ID" value="OAY35929.1"/>
    <property type="molecule type" value="Genomic_DNA"/>
</dbReference>
<protein>
    <submittedName>
        <fullName evidence="2">Uncharacterized protein</fullName>
    </submittedName>
</protein>
<dbReference type="Gramene" id="Manes.12G142300.1.v8.1">
    <property type="protein sequence ID" value="Manes.12G142300.1.v8.1.CDS"/>
    <property type="gene ID" value="Manes.12G142300.v8.1"/>
</dbReference>
<gene>
    <name evidence="2" type="ORF">MANES_12G142300v8</name>
</gene>
<evidence type="ECO:0000313" key="2">
    <source>
        <dbReference type="EMBL" id="OAY35929.1"/>
    </source>
</evidence>